<dbReference type="Pfam" id="PF05033">
    <property type="entry name" value="Pre-SET"/>
    <property type="match status" value="1"/>
</dbReference>
<keyword evidence="4" id="KW-0808">Transferase</keyword>
<keyword evidence="7" id="KW-0862">Zinc</keyword>
<reference evidence="11 12" key="1">
    <citation type="journal article" date="2023" name="BMC Biol.">
        <title>The compact genome of the sponge Oopsacas minuta (Hexactinellida) is lacking key metazoan core genes.</title>
        <authorList>
            <person name="Santini S."/>
            <person name="Schenkelaars Q."/>
            <person name="Jourda C."/>
            <person name="Duchesne M."/>
            <person name="Belahbib H."/>
            <person name="Rocher C."/>
            <person name="Selva M."/>
            <person name="Riesgo A."/>
            <person name="Vervoort M."/>
            <person name="Leys S.P."/>
            <person name="Kodjabachian L."/>
            <person name="Le Bivic A."/>
            <person name="Borchiellini C."/>
            <person name="Claverie J.M."/>
            <person name="Renard E."/>
        </authorList>
    </citation>
    <scope>NUCLEOTIDE SEQUENCE [LARGE SCALE GENOMIC DNA]</scope>
    <source>
        <strain evidence="11">SPO-2</strain>
    </source>
</reference>
<dbReference type="PROSITE" id="PS50280">
    <property type="entry name" value="SET"/>
    <property type="match status" value="1"/>
</dbReference>
<evidence type="ECO:0000313" key="12">
    <source>
        <dbReference type="Proteomes" id="UP001165289"/>
    </source>
</evidence>
<dbReference type="Gene3D" id="2.170.270.10">
    <property type="entry name" value="SET domain"/>
    <property type="match status" value="1"/>
</dbReference>
<dbReference type="Pfam" id="PF00856">
    <property type="entry name" value="SET"/>
    <property type="match status" value="1"/>
</dbReference>
<dbReference type="SUPFAM" id="SSF82199">
    <property type="entry name" value="SET domain"/>
    <property type="match status" value="1"/>
</dbReference>
<dbReference type="SMART" id="SM00317">
    <property type="entry name" value="SET"/>
    <property type="match status" value="1"/>
</dbReference>
<dbReference type="GO" id="GO:0042054">
    <property type="term" value="F:histone methyltransferase activity"/>
    <property type="evidence" value="ECO:0007669"/>
    <property type="project" value="InterPro"/>
</dbReference>
<dbReference type="InterPro" id="IPR046341">
    <property type="entry name" value="SET_dom_sf"/>
</dbReference>
<organism evidence="11 12">
    <name type="scientific">Oopsacas minuta</name>
    <dbReference type="NCBI Taxonomy" id="111878"/>
    <lineage>
        <taxon>Eukaryota</taxon>
        <taxon>Metazoa</taxon>
        <taxon>Porifera</taxon>
        <taxon>Hexactinellida</taxon>
        <taxon>Hexasterophora</taxon>
        <taxon>Lyssacinosida</taxon>
        <taxon>Leucopsacidae</taxon>
        <taxon>Oopsacas</taxon>
    </lineage>
</organism>
<keyword evidence="3" id="KW-0489">Methyltransferase</keyword>
<name>A0AAV7JUR6_9METZ</name>
<proteinExistence type="predicted"/>
<sequence>MASNYPTALFQRIFKREYSIEGISDTESYYPGCHCKTCLDSQCSCLNKSKYVYDEGFLKIDHILSKFNYPIFECNSNCVCDLNCANRVTQRDYLYCFQVFNTDYKGLGLRCHTQFSTGQFVIEFIGEIIKVREAKKRLEKLNTIDPCYIIILKEHAGDTKTFITCIDATLKGNESRFINHSCKPNLTIMPVRVNSILPHLCMFALKDIPIGEELTYDYAGGSDVIVDKATSVCLCKSDNCRGYLPYQDV</sequence>
<feature type="domain" description="Pre-SET" evidence="9">
    <location>
        <begin position="31"/>
        <end position="92"/>
    </location>
</feature>
<dbReference type="InterPro" id="IPR001214">
    <property type="entry name" value="SET_dom"/>
</dbReference>
<keyword evidence="5" id="KW-0949">S-adenosyl-L-methionine</keyword>
<feature type="domain" description="SET" evidence="8">
    <location>
        <begin position="95"/>
        <end position="219"/>
    </location>
</feature>
<dbReference type="PROSITE" id="PS50868">
    <property type="entry name" value="POST_SET"/>
    <property type="match status" value="1"/>
</dbReference>
<evidence type="ECO:0000259" key="9">
    <source>
        <dbReference type="PROSITE" id="PS50867"/>
    </source>
</evidence>
<feature type="domain" description="Post-SET" evidence="10">
    <location>
        <begin position="229"/>
        <end position="245"/>
    </location>
</feature>
<keyword evidence="2" id="KW-0158">Chromosome</keyword>
<comment type="subcellular location">
    <subcellularLocation>
        <location evidence="1">Chromosome</location>
    </subcellularLocation>
</comment>
<evidence type="ECO:0000256" key="6">
    <source>
        <dbReference type="ARBA" id="ARBA00022723"/>
    </source>
</evidence>
<dbReference type="InterPro" id="IPR050973">
    <property type="entry name" value="H3K9_Histone-Lys_N-MTase"/>
</dbReference>
<dbReference type="PANTHER" id="PTHR46223">
    <property type="entry name" value="HISTONE-LYSINE N-METHYLTRANSFERASE SUV39H"/>
    <property type="match status" value="1"/>
</dbReference>
<evidence type="ECO:0000256" key="1">
    <source>
        <dbReference type="ARBA" id="ARBA00004286"/>
    </source>
</evidence>
<protein>
    <submittedName>
        <fullName evidence="11">Histone-lysine N-methyltransferase SETMAR</fullName>
    </submittedName>
</protein>
<dbReference type="GO" id="GO:0005694">
    <property type="term" value="C:chromosome"/>
    <property type="evidence" value="ECO:0007669"/>
    <property type="project" value="UniProtKB-SubCell"/>
</dbReference>
<evidence type="ECO:0000259" key="8">
    <source>
        <dbReference type="PROSITE" id="PS50280"/>
    </source>
</evidence>
<dbReference type="PANTHER" id="PTHR46223:SF3">
    <property type="entry name" value="HISTONE-LYSINE N-METHYLTRANSFERASE SET-23"/>
    <property type="match status" value="1"/>
</dbReference>
<gene>
    <name evidence="11" type="ORF">LOD99_4466</name>
</gene>
<dbReference type="InterPro" id="IPR007728">
    <property type="entry name" value="Pre-SET_dom"/>
</dbReference>
<evidence type="ECO:0000256" key="7">
    <source>
        <dbReference type="ARBA" id="ARBA00022833"/>
    </source>
</evidence>
<dbReference type="GO" id="GO:0008270">
    <property type="term" value="F:zinc ion binding"/>
    <property type="evidence" value="ECO:0007669"/>
    <property type="project" value="InterPro"/>
</dbReference>
<keyword evidence="6" id="KW-0479">Metal-binding</keyword>
<evidence type="ECO:0000256" key="5">
    <source>
        <dbReference type="ARBA" id="ARBA00022691"/>
    </source>
</evidence>
<comment type="caution">
    <text evidence="11">The sequence shown here is derived from an EMBL/GenBank/DDBJ whole genome shotgun (WGS) entry which is preliminary data.</text>
</comment>
<evidence type="ECO:0000259" key="10">
    <source>
        <dbReference type="PROSITE" id="PS50868"/>
    </source>
</evidence>
<dbReference type="AlphaFoldDB" id="A0AAV7JUR6"/>
<evidence type="ECO:0000256" key="4">
    <source>
        <dbReference type="ARBA" id="ARBA00022679"/>
    </source>
</evidence>
<accession>A0AAV7JUR6</accession>
<dbReference type="InterPro" id="IPR003616">
    <property type="entry name" value="Post-SET_dom"/>
</dbReference>
<dbReference type="GO" id="GO:0005634">
    <property type="term" value="C:nucleus"/>
    <property type="evidence" value="ECO:0007669"/>
    <property type="project" value="InterPro"/>
</dbReference>
<dbReference type="PROSITE" id="PS50867">
    <property type="entry name" value="PRE_SET"/>
    <property type="match status" value="1"/>
</dbReference>
<evidence type="ECO:0000256" key="3">
    <source>
        <dbReference type="ARBA" id="ARBA00022603"/>
    </source>
</evidence>
<keyword evidence="12" id="KW-1185">Reference proteome</keyword>
<evidence type="ECO:0000313" key="11">
    <source>
        <dbReference type="EMBL" id="KAI6652683.1"/>
    </source>
</evidence>
<dbReference type="Proteomes" id="UP001165289">
    <property type="component" value="Unassembled WGS sequence"/>
</dbReference>
<dbReference type="EMBL" id="JAKMXF010000298">
    <property type="protein sequence ID" value="KAI6652683.1"/>
    <property type="molecule type" value="Genomic_DNA"/>
</dbReference>
<evidence type="ECO:0000256" key="2">
    <source>
        <dbReference type="ARBA" id="ARBA00022454"/>
    </source>
</evidence>
<dbReference type="GO" id="GO:0032259">
    <property type="term" value="P:methylation"/>
    <property type="evidence" value="ECO:0007669"/>
    <property type="project" value="UniProtKB-KW"/>
</dbReference>